<protein>
    <submittedName>
        <fullName evidence="1">Uncharacterized protein</fullName>
    </submittedName>
</protein>
<dbReference type="EMBL" id="UINC01192971">
    <property type="protein sequence ID" value="SVE08358.1"/>
    <property type="molecule type" value="Genomic_DNA"/>
</dbReference>
<organism evidence="1">
    <name type="scientific">marine metagenome</name>
    <dbReference type="NCBI Taxonomy" id="408172"/>
    <lineage>
        <taxon>unclassified sequences</taxon>
        <taxon>metagenomes</taxon>
        <taxon>ecological metagenomes</taxon>
    </lineage>
</organism>
<dbReference type="AlphaFoldDB" id="A0A383AMN1"/>
<evidence type="ECO:0000313" key="1">
    <source>
        <dbReference type="EMBL" id="SVE08358.1"/>
    </source>
</evidence>
<accession>A0A383AMN1</accession>
<proteinExistence type="predicted"/>
<sequence>ALKWVYRTHTHTLLDASAKQA</sequence>
<feature type="non-terminal residue" evidence="1">
    <location>
        <position position="1"/>
    </location>
</feature>
<name>A0A383AMN1_9ZZZZ</name>
<reference evidence="1" key="1">
    <citation type="submission" date="2018-05" db="EMBL/GenBank/DDBJ databases">
        <authorList>
            <person name="Lanie J.A."/>
            <person name="Ng W.-L."/>
            <person name="Kazmierczak K.M."/>
            <person name="Andrzejewski T.M."/>
            <person name="Davidsen T.M."/>
            <person name="Wayne K.J."/>
            <person name="Tettelin H."/>
            <person name="Glass J.I."/>
            <person name="Rusch D."/>
            <person name="Podicherti R."/>
            <person name="Tsui H.-C.T."/>
            <person name="Winkler M.E."/>
        </authorList>
    </citation>
    <scope>NUCLEOTIDE SEQUENCE</scope>
</reference>
<gene>
    <name evidence="1" type="ORF">METZ01_LOCUS461212</name>
</gene>